<feature type="region of interest" description="Disordered" evidence="5">
    <location>
        <begin position="227"/>
        <end position="255"/>
    </location>
</feature>
<feature type="domain" description="Translation initiation factor 3 N-terminal" evidence="8">
    <location>
        <begin position="61"/>
        <end position="134"/>
    </location>
</feature>
<protein>
    <recommendedName>
        <fullName evidence="10">Translation initiation factor IF-3</fullName>
    </recommendedName>
</protein>
<dbReference type="PANTHER" id="PTHR10938">
    <property type="entry name" value="TRANSLATION INITIATION FACTOR IF-3"/>
    <property type="match status" value="1"/>
</dbReference>
<proteinExistence type="inferred from homology"/>
<dbReference type="SUPFAM" id="SSF55200">
    <property type="entry name" value="Translation initiation factor IF3, C-terminal domain"/>
    <property type="match status" value="1"/>
</dbReference>
<dbReference type="SUPFAM" id="SSF54364">
    <property type="entry name" value="Translation initiation factor IF3, N-terminal domain"/>
    <property type="match status" value="1"/>
</dbReference>
<dbReference type="NCBIfam" id="TIGR00168">
    <property type="entry name" value="infC"/>
    <property type="match status" value="1"/>
</dbReference>
<dbReference type="GO" id="GO:0005737">
    <property type="term" value="C:cytoplasm"/>
    <property type="evidence" value="ECO:0007669"/>
    <property type="project" value="UniProtKB-ARBA"/>
</dbReference>
<keyword evidence="4" id="KW-0175">Coiled coil</keyword>
<dbReference type="GO" id="GO:0032790">
    <property type="term" value="P:ribosome disassembly"/>
    <property type="evidence" value="ECO:0007669"/>
    <property type="project" value="TreeGrafter"/>
</dbReference>
<reference evidence="9" key="1">
    <citation type="submission" date="2021-01" db="EMBL/GenBank/DDBJ databases">
        <authorList>
            <person name="Corre E."/>
            <person name="Pelletier E."/>
            <person name="Niang G."/>
            <person name="Scheremetjew M."/>
            <person name="Finn R."/>
            <person name="Kale V."/>
            <person name="Holt S."/>
            <person name="Cochrane G."/>
            <person name="Meng A."/>
            <person name="Brown T."/>
            <person name="Cohen L."/>
        </authorList>
    </citation>
    <scope>NUCLEOTIDE SEQUENCE</scope>
    <source>
        <strain evidence="9">CCMP3107</strain>
    </source>
</reference>
<dbReference type="InterPro" id="IPR036787">
    <property type="entry name" value="T_IF-3_N_sf"/>
</dbReference>
<feature type="signal peptide" evidence="6">
    <location>
        <begin position="1"/>
        <end position="19"/>
    </location>
</feature>
<name>A0A6V1LHA9_HETAK</name>
<evidence type="ECO:0000256" key="4">
    <source>
        <dbReference type="SAM" id="Coils"/>
    </source>
</evidence>
<gene>
    <name evidence="9" type="ORF">HAKA00212_LOCUS18599</name>
</gene>
<dbReference type="Pfam" id="PF05198">
    <property type="entry name" value="IF3_N"/>
    <property type="match status" value="1"/>
</dbReference>
<dbReference type="Pfam" id="PF00707">
    <property type="entry name" value="IF3_C"/>
    <property type="match status" value="1"/>
</dbReference>
<evidence type="ECO:0000256" key="1">
    <source>
        <dbReference type="ARBA" id="ARBA00005439"/>
    </source>
</evidence>
<feature type="region of interest" description="Disordered" evidence="5">
    <location>
        <begin position="31"/>
        <end position="60"/>
    </location>
</feature>
<dbReference type="EMBL" id="HBIU01040832">
    <property type="protein sequence ID" value="CAE0639783.1"/>
    <property type="molecule type" value="Transcribed_RNA"/>
</dbReference>
<dbReference type="HAMAP" id="MF_00080">
    <property type="entry name" value="IF_3"/>
    <property type="match status" value="1"/>
</dbReference>
<evidence type="ECO:0000259" key="7">
    <source>
        <dbReference type="Pfam" id="PF00707"/>
    </source>
</evidence>
<dbReference type="GO" id="GO:0043022">
    <property type="term" value="F:ribosome binding"/>
    <property type="evidence" value="ECO:0007669"/>
    <property type="project" value="TreeGrafter"/>
</dbReference>
<feature type="domain" description="Translation initiation factor 3 C-terminal" evidence="7">
    <location>
        <begin position="142"/>
        <end position="224"/>
    </location>
</feature>
<evidence type="ECO:0000256" key="6">
    <source>
        <dbReference type="SAM" id="SignalP"/>
    </source>
</evidence>
<organism evidence="9">
    <name type="scientific">Heterosigma akashiwo</name>
    <name type="common">Chromophytic alga</name>
    <name type="synonym">Heterosigma carterae</name>
    <dbReference type="NCBI Taxonomy" id="2829"/>
    <lineage>
        <taxon>Eukaryota</taxon>
        <taxon>Sar</taxon>
        <taxon>Stramenopiles</taxon>
        <taxon>Ochrophyta</taxon>
        <taxon>Raphidophyceae</taxon>
        <taxon>Chattonellales</taxon>
        <taxon>Chattonellaceae</taxon>
        <taxon>Heterosigma</taxon>
    </lineage>
</organism>
<dbReference type="GO" id="GO:0003743">
    <property type="term" value="F:translation initiation factor activity"/>
    <property type="evidence" value="ECO:0007669"/>
    <property type="project" value="UniProtKB-KW"/>
</dbReference>
<evidence type="ECO:0000256" key="2">
    <source>
        <dbReference type="ARBA" id="ARBA00022540"/>
    </source>
</evidence>
<dbReference type="InterPro" id="IPR019814">
    <property type="entry name" value="Translation_initiation_fac_3_N"/>
</dbReference>
<evidence type="ECO:0000256" key="5">
    <source>
        <dbReference type="SAM" id="MobiDB-lite"/>
    </source>
</evidence>
<evidence type="ECO:0008006" key="10">
    <source>
        <dbReference type="Google" id="ProtNLM"/>
    </source>
</evidence>
<keyword evidence="2" id="KW-0396">Initiation factor</keyword>
<dbReference type="InterPro" id="IPR036788">
    <property type="entry name" value="T_IF-3_C_sf"/>
</dbReference>
<dbReference type="Gene3D" id="3.30.110.10">
    <property type="entry name" value="Translation initiation factor 3 (IF-3), C-terminal domain"/>
    <property type="match status" value="1"/>
</dbReference>
<dbReference type="Gene3D" id="3.10.20.80">
    <property type="entry name" value="Translation initiation factor 3 (IF-3), N-terminal domain"/>
    <property type="match status" value="1"/>
</dbReference>
<feature type="chain" id="PRO_5030160710" description="Translation initiation factor IF-3" evidence="6">
    <location>
        <begin position="20"/>
        <end position="255"/>
    </location>
</feature>
<accession>A0A6V1LHA9</accession>
<dbReference type="PANTHER" id="PTHR10938:SF0">
    <property type="entry name" value="TRANSLATION INITIATION FACTOR IF-3, MITOCHONDRIAL"/>
    <property type="match status" value="1"/>
</dbReference>
<dbReference type="InterPro" id="IPR001288">
    <property type="entry name" value="Translation_initiation_fac_3"/>
</dbReference>
<comment type="similarity">
    <text evidence="1">Belongs to the IF-3 family.</text>
</comment>
<evidence type="ECO:0000256" key="3">
    <source>
        <dbReference type="ARBA" id="ARBA00022917"/>
    </source>
</evidence>
<sequence length="255" mass="28357">MKIGFCLLCVALLATSTFSFITQETRNTRHHVKSSSTLQMALKGRGGPRAMPEKKPDLPPMNEEITAPQLRVVVANPAASDEALGILSLQEALEKAEELDQDLVLIAEKADPPVAKIMNYSRFLYNQQKKQKEQMSAQRAKELKEVKMSYKIEKHDYEVRAKAATKFLKGGHRVKLLVQFRGREQQHMDLGRDLLGRLSGDVEDLALPEPIRREGNRLTMLLTPRAELAKQGGGSGGASKKKKVETTKNIDNGLA</sequence>
<dbReference type="AlphaFoldDB" id="A0A6V1LHA9"/>
<keyword evidence="6" id="KW-0732">Signal</keyword>
<feature type="coiled-coil region" evidence="4">
    <location>
        <begin position="89"/>
        <end position="145"/>
    </location>
</feature>
<evidence type="ECO:0000259" key="8">
    <source>
        <dbReference type="Pfam" id="PF05198"/>
    </source>
</evidence>
<evidence type="ECO:0000313" key="9">
    <source>
        <dbReference type="EMBL" id="CAE0639783.1"/>
    </source>
</evidence>
<dbReference type="InterPro" id="IPR019815">
    <property type="entry name" value="Translation_initiation_fac_3_C"/>
</dbReference>
<keyword evidence="3" id="KW-0648">Protein biosynthesis</keyword>